<evidence type="ECO:0000256" key="1">
    <source>
        <dbReference type="SAM" id="MobiDB-lite"/>
    </source>
</evidence>
<feature type="region of interest" description="Disordered" evidence="1">
    <location>
        <begin position="162"/>
        <end position="206"/>
    </location>
</feature>
<proteinExistence type="predicted"/>
<protein>
    <submittedName>
        <fullName evidence="2">Uncharacterized protein</fullName>
    </submittedName>
</protein>
<gene>
    <name evidence="2" type="ORF">SNE40_012093</name>
</gene>
<name>A0AAN8JL29_PATCE</name>
<dbReference type="AlphaFoldDB" id="A0AAN8JL29"/>
<comment type="caution">
    <text evidence="2">The sequence shown here is derived from an EMBL/GenBank/DDBJ whole genome shotgun (WGS) entry which is preliminary data.</text>
</comment>
<feature type="compositionally biased region" description="Basic and acidic residues" evidence="1">
    <location>
        <begin position="162"/>
        <end position="181"/>
    </location>
</feature>
<evidence type="ECO:0000313" key="3">
    <source>
        <dbReference type="Proteomes" id="UP001347796"/>
    </source>
</evidence>
<evidence type="ECO:0000313" key="2">
    <source>
        <dbReference type="EMBL" id="KAK6179822.1"/>
    </source>
</evidence>
<accession>A0AAN8JL29</accession>
<organism evidence="2 3">
    <name type="scientific">Patella caerulea</name>
    <name type="common">Rayed Mediterranean limpet</name>
    <dbReference type="NCBI Taxonomy" id="87958"/>
    <lineage>
        <taxon>Eukaryota</taxon>
        <taxon>Metazoa</taxon>
        <taxon>Spiralia</taxon>
        <taxon>Lophotrochozoa</taxon>
        <taxon>Mollusca</taxon>
        <taxon>Gastropoda</taxon>
        <taxon>Patellogastropoda</taxon>
        <taxon>Patelloidea</taxon>
        <taxon>Patellidae</taxon>
        <taxon>Patella</taxon>
    </lineage>
</organism>
<keyword evidence="3" id="KW-1185">Reference proteome</keyword>
<dbReference type="Proteomes" id="UP001347796">
    <property type="component" value="Unassembled WGS sequence"/>
</dbReference>
<sequence>MCFICESETNIEVKCTTCSLIINICNDQISDDLTHVKTKEQAPASDNDNNEDEAVSSVFTEIIGNSFATEGNVENDNLDNHSKQFDVDSLAISTSDGKIVNEKHTDQSINMYKKINETEGATNGDDGYQIYSYNQLTRFRYQHSLNLKPASRKRYEELTRRSETFERYTGRRSHDPKDTPSKRLLSTSSQYSLPKRQTVPFREYQI</sequence>
<reference evidence="2 3" key="1">
    <citation type="submission" date="2024-01" db="EMBL/GenBank/DDBJ databases">
        <title>The genome of the rayed Mediterranean limpet Patella caerulea (Linnaeus, 1758).</title>
        <authorList>
            <person name="Anh-Thu Weber A."/>
            <person name="Halstead-Nussloch G."/>
        </authorList>
    </citation>
    <scope>NUCLEOTIDE SEQUENCE [LARGE SCALE GENOMIC DNA]</scope>
    <source>
        <strain evidence="2">AATW-2023a</strain>
        <tissue evidence="2">Whole specimen</tissue>
    </source>
</reference>
<dbReference type="EMBL" id="JAZGQO010000008">
    <property type="protein sequence ID" value="KAK6179822.1"/>
    <property type="molecule type" value="Genomic_DNA"/>
</dbReference>